<evidence type="ECO:0000313" key="2">
    <source>
        <dbReference type="EMBL" id="PSK91959.1"/>
    </source>
</evidence>
<reference evidence="2 3" key="1">
    <citation type="submission" date="2018-03" db="EMBL/GenBank/DDBJ databases">
        <title>Genomic Encyclopedia of Type Strains, Phase III (KMG-III): the genomes of soil and plant-associated and newly described type strains.</title>
        <authorList>
            <person name="Whitman W."/>
        </authorList>
    </citation>
    <scope>NUCLEOTIDE SEQUENCE [LARGE SCALE GENOMIC DNA]</scope>
    <source>
        <strain evidence="2 3">CGMCC 1.12700</strain>
    </source>
</reference>
<comment type="caution">
    <text evidence="2">The sequence shown here is derived from an EMBL/GenBank/DDBJ whole genome shotgun (WGS) entry which is preliminary data.</text>
</comment>
<protein>
    <submittedName>
        <fullName evidence="2">Uncharacterized protein</fullName>
    </submittedName>
</protein>
<dbReference type="Proteomes" id="UP000240572">
    <property type="component" value="Unassembled WGS sequence"/>
</dbReference>
<name>A0A2P8D460_9BACT</name>
<dbReference type="AlphaFoldDB" id="A0A2P8D460"/>
<evidence type="ECO:0000256" key="1">
    <source>
        <dbReference type="SAM" id="SignalP"/>
    </source>
</evidence>
<dbReference type="OrthoDB" id="1149023at2"/>
<feature type="chain" id="PRO_5015173871" evidence="1">
    <location>
        <begin position="19"/>
        <end position="328"/>
    </location>
</feature>
<feature type="signal peptide" evidence="1">
    <location>
        <begin position="1"/>
        <end position="18"/>
    </location>
</feature>
<evidence type="ECO:0000313" key="3">
    <source>
        <dbReference type="Proteomes" id="UP000240572"/>
    </source>
</evidence>
<keyword evidence="3" id="KW-1185">Reference proteome</keyword>
<gene>
    <name evidence="2" type="ORF">B0I18_10453</name>
</gene>
<proteinExistence type="predicted"/>
<dbReference type="RefSeq" id="WP_106523041.1">
    <property type="nucleotide sequence ID" value="NZ_PYGD01000004.1"/>
</dbReference>
<organism evidence="2 3">
    <name type="scientific">Taibaiella chishuiensis</name>
    <dbReference type="NCBI Taxonomy" id="1434707"/>
    <lineage>
        <taxon>Bacteria</taxon>
        <taxon>Pseudomonadati</taxon>
        <taxon>Bacteroidota</taxon>
        <taxon>Chitinophagia</taxon>
        <taxon>Chitinophagales</taxon>
        <taxon>Chitinophagaceae</taxon>
        <taxon>Taibaiella</taxon>
    </lineage>
</organism>
<dbReference type="PROSITE" id="PS51257">
    <property type="entry name" value="PROKAR_LIPOPROTEIN"/>
    <property type="match status" value="1"/>
</dbReference>
<accession>A0A2P8D460</accession>
<dbReference type="EMBL" id="PYGD01000004">
    <property type="protein sequence ID" value="PSK91959.1"/>
    <property type="molecule type" value="Genomic_DNA"/>
</dbReference>
<keyword evidence="1" id="KW-0732">Signal</keyword>
<sequence>MKRTLFILLSLHALAGCAQNKDQQAKHNTTMAQTETAKPVLDFNRLKQYDQEPIYQMEVNSESFGYQVLVNDVTIYTHSGRYGGTITLFITAAIMQSGSQSLTVRLMPRPGQARLSDSKDFKIDITRTAWQKGGGMTTPVPVAGYALPELSDGKQVQFKGNDQVFSHTLSFEATVPYKLPGWANSQPLRNDVRLKEEVVAAYNRMIDAYRRKDGAAFMGTFDVADMMVFQASYLRPEEAKQKRAEWIAFVNSGDKPIAPLENYELEIGGNGRLVHLRRTDGDNRGEGVIRFPYRQMNRDRVMIYDVYFHKPAGSDRLEAIWYYMTDHS</sequence>